<comment type="caution">
    <text evidence="2">The sequence shown here is derived from an EMBL/GenBank/DDBJ whole genome shotgun (WGS) entry which is preliminary data.</text>
</comment>
<dbReference type="InterPro" id="IPR013096">
    <property type="entry name" value="Cupin_2"/>
</dbReference>
<feature type="domain" description="Cupin type-2" evidence="1">
    <location>
        <begin position="36"/>
        <end position="100"/>
    </location>
</feature>
<keyword evidence="3" id="KW-1185">Reference proteome</keyword>
<evidence type="ECO:0000313" key="3">
    <source>
        <dbReference type="Proteomes" id="UP000572635"/>
    </source>
</evidence>
<reference evidence="2 3" key="1">
    <citation type="submission" date="2020-08" db="EMBL/GenBank/DDBJ databases">
        <title>Sequencing the genomes of 1000 actinobacteria strains.</title>
        <authorList>
            <person name="Klenk H.-P."/>
        </authorList>
    </citation>
    <scope>NUCLEOTIDE SEQUENCE [LARGE SCALE GENOMIC DNA]</scope>
    <source>
        <strain evidence="2 3">DSM 44551</strain>
    </source>
</reference>
<dbReference type="EMBL" id="JACHDB010000001">
    <property type="protein sequence ID" value="MBB5433754.1"/>
    <property type="molecule type" value="Genomic_DNA"/>
</dbReference>
<dbReference type="SUPFAM" id="SSF51182">
    <property type="entry name" value="RmlC-like cupins"/>
    <property type="match status" value="1"/>
</dbReference>
<dbReference type="InterPro" id="IPR011051">
    <property type="entry name" value="RmlC_Cupin_sf"/>
</dbReference>
<sequence length="124" mass="12969">MPVVRSSDAIVHEMHGSRFTAFANPSTGSGELCAWRVDVPANTRGTAHTITREEVFLVTEGELQLTIDDQSEALSEGDVAIAPARSTLRLDNLSDAPAAAWVTTSVGLAGVLPDGSVISPPWAG</sequence>
<dbReference type="RefSeq" id="WP_184393799.1">
    <property type="nucleotide sequence ID" value="NZ_BAAAJD010000114.1"/>
</dbReference>
<organism evidence="2 3">
    <name type="scientific">Nocardiopsis composta</name>
    <dbReference type="NCBI Taxonomy" id="157465"/>
    <lineage>
        <taxon>Bacteria</taxon>
        <taxon>Bacillati</taxon>
        <taxon>Actinomycetota</taxon>
        <taxon>Actinomycetes</taxon>
        <taxon>Streptosporangiales</taxon>
        <taxon>Nocardiopsidaceae</taxon>
        <taxon>Nocardiopsis</taxon>
    </lineage>
</organism>
<keyword evidence="2" id="KW-0413">Isomerase</keyword>
<proteinExistence type="predicted"/>
<dbReference type="AlphaFoldDB" id="A0A7W8QPG5"/>
<dbReference type="Pfam" id="PF07883">
    <property type="entry name" value="Cupin_2"/>
    <property type="match status" value="1"/>
</dbReference>
<gene>
    <name evidence="2" type="ORF">HDA36_003838</name>
</gene>
<dbReference type="CDD" id="cd20299">
    <property type="entry name" value="cupin_YP766765-like"/>
    <property type="match status" value="1"/>
</dbReference>
<dbReference type="GO" id="GO:0016853">
    <property type="term" value="F:isomerase activity"/>
    <property type="evidence" value="ECO:0007669"/>
    <property type="project" value="UniProtKB-KW"/>
</dbReference>
<evidence type="ECO:0000259" key="1">
    <source>
        <dbReference type="Pfam" id="PF07883"/>
    </source>
</evidence>
<name>A0A7W8QPG5_9ACTN</name>
<dbReference type="InterPro" id="IPR014710">
    <property type="entry name" value="RmlC-like_jellyroll"/>
</dbReference>
<accession>A0A7W8QPG5</accession>
<protein>
    <submittedName>
        <fullName evidence="2">Mannose-6-phosphate isomerase-like protein (Cupin superfamily)</fullName>
    </submittedName>
</protein>
<dbReference type="Proteomes" id="UP000572635">
    <property type="component" value="Unassembled WGS sequence"/>
</dbReference>
<evidence type="ECO:0000313" key="2">
    <source>
        <dbReference type="EMBL" id="MBB5433754.1"/>
    </source>
</evidence>
<dbReference type="Gene3D" id="2.60.120.10">
    <property type="entry name" value="Jelly Rolls"/>
    <property type="match status" value="1"/>
</dbReference>